<dbReference type="AlphaFoldDB" id="A0A0C2ZJV6"/>
<proteinExistence type="predicted"/>
<dbReference type="OrthoDB" id="2693414at2759"/>
<protein>
    <submittedName>
        <fullName evidence="1">Uncharacterized protein</fullName>
    </submittedName>
</protein>
<evidence type="ECO:0000313" key="2">
    <source>
        <dbReference type="Proteomes" id="UP000053989"/>
    </source>
</evidence>
<reference evidence="2" key="2">
    <citation type="submission" date="2015-01" db="EMBL/GenBank/DDBJ databases">
        <title>Evolutionary Origins and Diversification of the Mycorrhizal Mutualists.</title>
        <authorList>
            <consortium name="DOE Joint Genome Institute"/>
            <consortium name="Mycorrhizal Genomics Consortium"/>
            <person name="Kohler A."/>
            <person name="Kuo A."/>
            <person name="Nagy L.G."/>
            <person name="Floudas D."/>
            <person name="Copeland A."/>
            <person name="Barry K.W."/>
            <person name="Cichocki N."/>
            <person name="Veneault-Fourrey C."/>
            <person name="LaButti K."/>
            <person name="Lindquist E.A."/>
            <person name="Lipzen A."/>
            <person name="Lundell T."/>
            <person name="Morin E."/>
            <person name="Murat C."/>
            <person name="Riley R."/>
            <person name="Ohm R."/>
            <person name="Sun H."/>
            <person name="Tunlid A."/>
            <person name="Henrissat B."/>
            <person name="Grigoriev I.V."/>
            <person name="Hibbett D.S."/>
            <person name="Martin F."/>
        </authorList>
    </citation>
    <scope>NUCLEOTIDE SEQUENCE [LARGE SCALE GENOMIC DNA]</scope>
    <source>
        <strain evidence="2">Foug A</strain>
    </source>
</reference>
<organism evidence="1 2">
    <name type="scientific">Scleroderma citrinum Foug A</name>
    <dbReference type="NCBI Taxonomy" id="1036808"/>
    <lineage>
        <taxon>Eukaryota</taxon>
        <taxon>Fungi</taxon>
        <taxon>Dikarya</taxon>
        <taxon>Basidiomycota</taxon>
        <taxon>Agaricomycotina</taxon>
        <taxon>Agaricomycetes</taxon>
        <taxon>Agaricomycetidae</taxon>
        <taxon>Boletales</taxon>
        <taxon>Sclerodermatineae</taxon>
        <taxon>Sclerodermataceae</taxon>
        <taxon>Scleroderma</taxon>
    </lineage>
</organism>
<dbReference type="STRING" id="1036808.A0A0C2ZJV6"/>
<dbReference type="EMBL" id="KN822046">
    <property type="protein sequence ID" value="KIM61893.1"/>
    <property type="molecule type" value="Genomic_DNA"/>
</dbReference>
<name>A0A0C2ZJV6_9AGAM</name>
<dbReference type="Proteomes" id="UP000053989">
    <property type="component" value="Unassembled WGS sequence"/>
</dbReference>
<dbReference type="InParanoid" id="A0A0C2ZJV6"/>
<accession>A0A0C2ZJV6</accession>
<reference evidence="1 2" key="1">
    <citation type="submission" date="2014-04" db="EMBL/GenBank/DDBJ databases">
        <authorList>
            <consortium name="DOE Joint Genome Institute"/>
            <person name="Kuo A."/>
            <person name="Kohler A."/>
            <person name="Nagy L.G."/>
            <person name="Floudas D."/>
            <person name="Copeland A."/>
            <person name="Barry K.W."/>
            <person name="Cichocki N."/>
            <person name="Veneault-Fourrey C."/>
            <person name="LaButti K."/>
            <person name="Lindquist E.A."/>
            <person name="Lipzen A."/>
            <person name="Lundell T."/>
            <person name="Morin E."/>
            <person name="Murat C."/>
            <person name="Sun H."/>
            <person name="Tunlid A."/>
            <person name="Henrissat B."/>
            <person name="Grigoriev I.V."/>
            <person name="Hibbett D.S."/>
            <person name="Martin F."/>
            <person name="Nordberg H.P."/>
            <person name="Cantor M.N."/>
            <person name="Hua S.X."/>
        </authorList>
    </citation>
    <scope>NUCLEOTIDE SEQUENCE [LARGE SCALE GENOMIC DNA]</scope>
    <source>
        <strain evidence="1 2">Foug A</strain>
    </source>
</reference>
<dbReference type="HOGENOM" id="CLU_642761_0_0_1"/>
<sequence length="427" mass="47976">MLATSPTTAYIDKLLDPTPPTSSMWTGPTVPIAFTLVTFPQSKPKEYIIYHTDLEYEEALASCADECFLHQYHGIYYNIPVKLNPKAQFYCMTKGTHIGVFNRWDQAAAEVLRVSGVVFYCVSSLAAGLKNIWTAIEEYNDLMKDIPKEDMSVRREKLKHVYEWSKSSLVIPSNKSAKSIAAKLENTKVQFSGLAEAWCNLEEIEIVSILMYVGEDPAGCQLSRIFGRSDIVRKFINDHGIDVRALMDKYMSIFKCLRNGDGSSIGLLGGSSSMALDPALELTMMREKLMEALKEQRVLYGIEGGDPQKVVWQKLLEFVHKHHLAVTNWPLCVAPPGPGFNFKKLKAGTLCKLVMPYLHRKLGHMYDGQTDDEEVQDLLADIPEIEIKLWHGDIICIPDMSPTKGDVALIRASNGMILHKVADDPKW</sequence>
<keyword evidence="2" id="KW-1185">Reference proteome</keyword>
<gene>
    <name evidence="1" type="ORF">SCLCIDRAFT_25369</name>
</gene>
<evidence type="ECO:0000313" key="1">
    <source>
        <dbReference type="EMBL" id="KIM61893.1"/>
    </source>
</evidence>